<feature type="compositionally biased region" description="Basic residues" evidence="1">
    <location>
        <begin position="1"/>
        <end position="11"/>
    </location>
</feature>
<gene>
    <name evidence="2" type="ORF">DFH08DRAFT_806902</name>
</gene>
<feature type="compositionally biased region" description="Polar residues" evidence="1">
    <location>
        <begin position="12"/>
        <end position="23"/>
    </location>
</feature>
<reference evidence="2" key="1">
    <citation type="submission" date="2023-03" db="EMBL/GenBank/DDBJ databases">
        <title>Massive genome expansion in bonnet fungi (Mycena s.s.) driven by repeated elements and novel gene families across ecological guilds.</title>
        <authorList>
            <consortium name="Lawrence Berkeley National Laboratory"/>
            <person name="Harder C.B."/>
            <person name="Miyauchi S."/>
            <person name="Viragh M."/>
            <person name="Kuo A."/>
            <person name="Thoen E."/>
            <person name="Andreopoulos B."/>
            <person name="Lu D."/>
            <person name="Skrede I."/>
            <person name="Drula E."/>
            <person name="Henrissat B."/>
            <person name="Morin E."/>
            <person name="Kohler A."/>
            <person name="Barry K."/>
            <person name="LaButti K."/>
            <person name="Morin E."/>
            <person name="Salamov A."/>
            <person name="Lipzen A."/>
            <person name="Mereny Z."/>
            <person name="Hegedus B."/>
            <person name="Baldrian P."/>
            <person name="Stursova M."/>
            <person name="Weitz H."/>
            <person name="Taylor A."/>
            <person name="Grigoriev I.V."/>
            <person name="Nagy L.G."/>
            <person name="Martin F."/>
            <person name="Kauserud H."/>
        </authorList>
    </citation>
    <scope>NUCLEOTIDE SEQUENCE</scope>
    <source>
        <strain evidence="2">CBHHK002</strain>
    </source>
</reference>
<accession>A0AAD7A771</accession>
<keyword evidence="3" id="KW-1185">Reference proteome</keyword>
<feature type="region of interest" description="Disordered" evidence="1">
    <location>
        <begin position="1"/>
        <end position="40"/>
    </location>
</feature>
<feature type="region of interest" description="Disordered" evidence="1">
    <location>
        <begin position="249"/>
        <end position="343"/>
    </location>
</feature>
<evidence type="ECO:0000313" key="2">
    <source>
        <dbReference type="EMBL" id="KAJ7350929.1"/>
    </source>
</evidence>
<feature type="compositionally biased region" description="Polar residues" evidence="1">
    <location>
        <begin position="259"/>
        <end position="269"/>
    </location>
</feature>
<protein>
    <submittedName>
        <fullName evidence="2">Uncharacterized protein</fullName>
    </submittedName>
</protein>
<comment type="caution">
    <text evidence="2">The sequence shown here is derived from an EMBL/GenBank/DDBJ whole genome shotgun (WGS) entry which is preliminary data.</text>
</comment>
<dbReference type="EMBL" id="JARIHO010000014">
    <property type="protein sequence ID" value="KAJ7350929.1"/>
    <property type="molecule type" value="Genomic_DNA"/>
</dbReference>
<feature type="region of interest" description="Disordered" evidence="1">
    <location>
        <begin position="397"/>
        <end position="426"/>
    </location>
</feature>
<organism evidence="2 3">
    <name type="scientific">Mycena albidolilacea</name>
    <dbReference type="NCBI Taxonomy" id="1033008"/>
    <lineage>
        <taxon>Eukaryota</taxon>
        <taxon>Fungi</taxon>
        <taxon>Dikarya</taxon>
        <taxon>Basidiomycota</taxon>
        <taxon>Agaricomycotina</taxon>
        <taxon>Agaricomycetes</taxon>
        <taxon>Agaricomycetidae</taxon>
        <taxon>Agaricales</taxon>
        <taxon>Marasmiineae</taxon>
        <taxon>Mycenaceae</taxon>
        <taxon>Mycena</taxon>
    </lineage>
</organism>
<feature type="compositionally biased region" description="Acidic residues" evidence="1">
    <location>
        <begin position="28"/>
        <end position="40"/>
    </location>
</feature>
<name>A0AAD7A771_9AGAR</name>
<evidence type="ECO:0000256" key="1">
    <source>
        <dbReference type="SAM" id="MobiDB-lite"/>
    </source>
</evidence>
<dbReference type="Proteomes" id="UP001218218">
    <property type="component" value="Unassembled WGS sequence"/>
</dbReference>
<dbReference type="AlphaFoldDB" id="A0AAD7A771"/>
<proteinExistence type="predicted"/>
<evidence type="ECO:0000313" key="3">
    <source>
        <dbReference type="Proteomes" id="UP001218218"/>
    </source>
</evidence>
<sequence>MAKATKSHKARQNNLQKAQNSLKATVEEVPDEGDTDNEDNWDLDLGNELPDMDCALCMDKVTVLWSVPTAHRPREVKGPVPSSISTKYYPIGLVIFCATLYTWFRVKSDVASVTCIHVALSPTARERGFSNKDMRGAVPMPQVGEPCIQERTIIYDFPLGRSKMYSFDNCERVRRTEENTEMNPPRSLLGYPKSRISRQITPRSLGMQDFDKALEPPTTPIDAPWRLASPGLRDHLFCCSPPAPCAVPPGSAPAPHQTVLPSPHSSQACSPAPAGTAAPQRSAVLAAAATQSRATRGRPARGGARPTARARSRRMTPLRAGRPPLPAQASPAPGRSSTTCSGPWESKELCAPVTMLSRYWQDIEAIPTRTEVRNHCAGELELAHAEPLVFPECRAREAHSNPQLPPPRQQPSVSLYYRNVSTAERQ</sequence>